<name>A0AAF0AKZ6_9GAMM</name>
<dbReference type="KEGG" id="dce:O6P33_11505"/>
<dbReference type="SUPFAM" id="SSF53474">
    <property type="entry name" value="alpha/beta-Hydrolases"/>
    <property type="match status" value="1"/>
</dbReference>
<reference evidence="2 3" key="1">
    <citation type="submission" date="2022-12" db="EMBL/GenBank/DDBJ databases">
        <title>Coexistence and Characterization of a Novel Tigecycline Resistance gene tet(X) variant and blaNDM-1 in a Pseudomonas caeni Isolate of Chicken Origin.</title>
        <authorList>
            <person name="Lu X."/>
            <person name="Zhang L."/>
            <person name="Li R."/>
            <person name="Wang Z."/>
        </authorList>
    </citation>
    <scope>NUCLEOTIDE SEQUENCE [LARGE SCALE GENOMIC DNA]</scope>
    <source>
        <strain evidence="2 3">CE14</strain>
    </source>
</reference>
<organism evidence="2 3">
    <name type="scientific">Denitrificimonas caeni</name>
    <dbReference type="NCBI Taxonomy" id="521720"/>
    <lineage>
        <taxon>Bacteria</taxon>
        <taxon>Pseudomonadati</taxon>
        <taxon>Pseudomonadota</taxon>
        <taxon>Gammaproteobacteria</taxon>
        <taxon>Pseudomonadales</taxon>
        <taxon>Pseudomonadaceae</taxon>
        <taxon>Denitrificimonas</taxon>
    </lineage>
</organism>
<dbReference type="InterPro" id="IPR007428">
    <property type="entry name" value="MlaA"/>
</dbReference>
<dbReference type="GO" id="GO:0004674">
    <property type="term" value="F:protein serine/threonine kinase activity"/>
    <property type="evidence" value="ECO:0007669"/>
    <property type="project" value="UniProtKB-KW"/>
</dbReference>
<dbReference type="AlphaFoldDB" id="A0AAF0AKZ6"/>
<keyword evidence="2" id="KW-0723">Serine/threonine-protein kinase</keyword>
<sequence length="444" mass="50137">MFKRLLTPLYLLLCLCAWSLNAQANSAPQTYQFPLHNAFEATIAGTPSALQPKLPDDADIQQRDYSLRLRPEREFTLPSNFWPVKTFRYRLAKQAGPAPLIFVIAGTGSNYSSSTMQYIKRLFYGAGYHVALISSPTAYDFMVGASTYATPGYSPQDAVDLYSVMRAIQKQQSNLEVTDWHLTGYSLGGLQAAFVSHLDEQEQRFNFKRVLLINPPVNLYTSVSNLDSLAHAQVVSSTENRTFYQLMLDKLSHFFSRKGRFDLNEAVLFEFQNSPDKLNDNELAMLIGSAFRLAAADINFTSDLINRRGIITPIQKKINDGTSLTPYFKKALMCDFECYIQRQLLPFWRTHFKKTNITPDVSAASSDLETVIQASSLYALTDYLQQSKKISVMHNANDIILGPGDLGYLRRTFTDRLTVYPYGGHLGNLAYIENAADILEFFNE</sequence>
<evidence type="ECO:0000313" key="3">
    <source>
        <dbReference type="Proteomes" id="UP001212189"/>
    </source>
</evidence>
<keyword evidence="1" id="KW-0732">Signal</keyword>
<keyword evidence="3" id="KW-1185">Reference proteome</keyword>
<dbReference type="Gene3D" id="3.40.50.1820">
    <property type="entry name" value="alpha/beta hydrolase"/>
    <property type="match status" value="1"/>
</dbReference>
<dbReference type="InterPro" id="IPR029058">
    <property type="entry name" value="AB_hydrolase_fold"/>
</dbReference>
<keyword evidence="2" id="KW-0808">Transferase</keyword>
<gene>
    <name evidence="2" type="ORF">O6P33_11505</name>
</gene>
<dbReference type="GO" id="GO:0016020">
    <property type="term" value="C:membrane"/>
    <property type="evidence" value="ECO:0007669"/>
    <property type="project" value="InterPro"/>
</dbReference>
<dbReference type="EMBL" id="CP114976">
    <property type="protein sequence ID" value="WBE24973.1"/>
    <property type="molecule type" value="Genomic_DNA"/>
</dbReference>
<dbReference type="Proteomes" id="UP001212189">
    <property type="component" value="Chromosome"/>
</dbReference>
<proteinExistence type="predicted"/>
<dbReference type="PANTHER" id="PTHR30035:SF1">
    <property type="entry name" value="AB HYDROLASE-1 DOMAIN-CONTAINING PROTEIN"/>
    <property type="match status" value="1"/>
</dbReference>
<keyword evidence="2" id="KW-0418">Kinase</keyword>
<protein>
    <submittedName>
        <fullName evidence="2">Serine/threonine protein kinase</fullName>
    </submittedName>
</protein>
<accession>A0AAF0AKZ6</accession>
<feature type="chain" id="PRO_5042049345" evidence="1">
    <location>
        <begin position="25"/>
        <end position="444"/>
    </location>
</feature>
<evidence type="ECO:0000256" key="1">
    <source>
        <dbReference type="SAM" id="SignalP"/>
    </source>
</evidence>
<dbReference type="RefSeq" id="WP_269817916.1">
    <property type="nucleotide sequence ID" value="NZ_CP114976.1"/>
</dbReference>
<feature type="signal peptide" evidence="1">
    <location>
        <begin position="1"/>
        <end position="24"/>
    </location>
</feature>
<dbReference type="PANTHER" id="PTHR30035">
    <property type="entry name" value="LIPOPROTEIN VACJ-RELATED"/>
    <property type="match status" value="1"/>
</dbReference>
<evidence type="ECO:0000313" key="2">
    <source>
        <dbReference type="EMBL" id="WBE24973.1"/>
    </source>
</evidence>